<proteinExistence type="predicted"/>
<feature type="domain" description="Recombinase" evidence="2">
    <location>
        <begin position="163"/>
        <end position="306"/>
    </location>
</feature>
<feature type="coiled-coil region" evidence="1">
    <location>
        <begin position="406"/>
        <end position="469"/>
    </location>
</feature>
<dbReference type="InterPro" id="IPR029016">
    <property type="entry name" value="GAF-like_dom_sf"/>
</dbReference>
<dbReference type="PANTHER" id="PTHR30461">
    <property type="entry name" value="DNA-INVERTASE FROM LAMBDOID PROPHAGE"/>
    <property type="match status" value="1"/>
</dbReference>
<name>A0A1H7GVA5_RUMAL</name>
<dbReference type="Pfam" id="PF00239">
    <property type="entry name" value="Resolvase"/>
    <property type="match status" value="1"/>
</dbReference>
<dbReference type="InterPro" id="IPR050639">
    <property type="entry name" value="SSR_resolvase"/>
</dbReference>
<evidence type="ECO:0000313" key="4">
    <source>
        <dbReference type="Proteomes" id="UP000186015"/>
    </source>
</evidence>
<accession>A0A1H7GVA5</accession>
<dbReference type="PANTHER" id="PTHR30461:SF23">
    <property type="entry name" value="DNA RECOMBINASE-RELATED"/>
    <property type="match status" value="1"/>
</dbReference>
<dbReference type="AlphaFoldDB" id="A0A1H7GVA5"/>
<evidence type="ECO:0000313" key="3">
    <source>
        <dbReference type="EMBL" id="SEK41427.1"/>
    </source>
</evidence>
<dbReference type="Gene3D" id="3.30.450.40">
    <property type="match status" value="1"/>
</dbReference>
<keyword evidence="1" id="KW-0175">Coiled coil</keyword>
<dbReference type="Pfam" id="PF15714">
    <property type="entry name" value="SpoVT_C"/>
    <property type="match status" value="1"/>
</dbReference>
<dbReference type="Gene3D" id="3.40.50.1390">
    <property type="entry name" value="Resolvase, N-terminal catalytic domain"/>
    <property type="match status" value="1"/>
</dbReference>
<dbReference type="InterPro" id="IPR025827">
    <property type="entry name" value="Zn_ribbon_recom_dom"/>
</dbReference>
<reference evidence="3 4" key="1">
    <citation type="submission" date="2016-10" db="EMBL/GenBank/DDBJ databases">
        <authorList>
            <person name="de Groot N.N."/>
        </authorList>
    </citation>
    <scope>NUCLEOTIDE SEQUENCE [LARGE SCALE GENOMIC DNA]</scope>
    <source>
        <strain evidence="3 4">KH2T6</strain>
    </source>
</reference>
<dbReference type="PROSITE" id="PS51737">
    <property type="entry name" value="RECOMBINASE_DNA_BIND"/>
    <property type="match status" value="1"/>
</dbReference>
<dbReference type="EMBL" id="FOAT01000002">
    <property type="protein sequence ID" value="SEK41427.1"/>
    <property type="molecule type" value="Genomic_DNA"/>
</dbReference>
<dbReference type="SUPFAM" id="SSF53041">
    <property type="entry name" value="Resolvase-like"/>
    <property type="match status" value="1"/>
</dbReference>
<evidence type="ECO:0000256" key="1">
    <source>
        <dbReference type="SAM" id="Coils"/>
    </source>
</evidence>
<evidence type="ECO:0000259" key="2">
    <source>
        <dbReference type="PROSITE" id="PS51737"/>
    </source>
</evidence>
<organism evidence="3 4">
    <name type="scientific">Ruminococcus albus</name>
    <dbReference type="NCBI Taxonomy" id="1264"/>
    <lineage>
        <taxon>Bacteria</taxon>
        <taxon>Bacillati</taxon>
        <taxon>Bacillota</taxon>
        <taxon>Clostridia</taxon>
        <taxon>Eubacteriales</taxon>
        <taxon>Oscillospiraceae</taxon>
        <taxon>Ruminococcus</taxon>
    </lineage>
</organism>
<dbReference type="SMART" id="SM00857">
    <property type="entry name" value="Resolvase"/>
    <property type="match status" value="1"/>
</dbReference>
<dbReference type="Pfam" id="PF13408">
    <property type="entry name" value="Zn_ribbon_recom"/>
    <property type="match status" value="1"/>
</dbReference>
<dbReference type="OrthoDB" id="9782993at2"/>
<gene>
    <name evidence="3" type="ORF">SAMN05216469_102259</name>
</gene>
<dbReference type="Gene3D" id="3.90.1750.20">
    <property type="entry name" value="Putative Large Serine Recombinase, Chain B, Domain 2"/>
    <property type="match status" value="1"/>
</dbReference>
<dbReference type="InterPro" id="IPR006119">
    <property type="entry name" value="Resolv_N"/>
</dbReference>
<dbReference type="GO" id="GO:0000150">
    <property type="term" value="F:DNA strand exchange activity"/>
    <property type="evidence" value="ECO:0007669"/>
    <property type="project" value="InterPro"/>
</dbReference>
<protein>
    <submittedName>
        <fullName evidence="3">Stage V sporulation protein T</fullName>
    </submittedName>
</protein>
<dbReference type="InterPro" id="IPR036162">
    <property type="entry name" value="Resolvase-like_N_sf"/>
</dbReference>
<dbReference type="InterPro" id="IPR038109">
    <property type="entry name" value="DNA_bind_recomb_sf"/>
</dbReference>
<dbReference type="GO" id="GO:0003677">
    <property type="term" value="F:DNA binding"/>
    <property type="evidence" value="ECO:0007669"/>
    <property type="project" value="InterPro"/>
</dbReference>
<dbReference type="Proteomes" id="UP000186015">
    <property type="component" value="Unassembled WGS sequence"/>
</dbReference>
<dbReference type="Pfam" id="PF07508">
    <property type="entry name" value="Recombinase"/>
    <property type="match status" value="1"/>
</dbReference>
<sequence length="728" mass="83713">MKEMLKIAGYCRISVDEEIDRDNTSIENQKALITDYVNRTFPKAQLDFYADRDRSGYTFEQRENYQILRKKLFDHEYDIMIVKDFSRFSRRTSRGLCELEDMRDAGIRIISIGDGIDFPTSDEWMAIQFRFLVNEMPVTDTSKKVRAVINNRQKEGKWICAVPYGYVMTNTKSMKFKVDEPSAEIVKKIYDLYLKGWGYKKIANYLTEQKIPTPRKVEEMRKEAEGEEYVVRSKEVWSIITISTILTNDFYIGTLRQRKYRRKKINGDDVKLQETDHIVMENNHEAIIDYRTFVLVQEQIKERSNNGYHGVRKYDNVYTGHIFCGDCGSQMYAMSRPDIPQAYTCGTYHRMGRKGCTSHHTRVDMLDEMLKSFIRKMKETSEDVLLGFQQSIDREQEETTSSKDVVKALMDRMEDAKLELKFLTRQHAKDIAKHPEQEDMLEEVYQEQVGDLTRQIEGLRNQIEIASEKHNSIIHMNRTARTVMEVFDSILNKEKLSKIDVDFIVDRIDVFNDHIDIKLKSDIDSLLRNGIPEELMPEVVIEGADANFKRDIRITDISSLIAHIPHRKGDDLNVHLISDADPLEIYTNPDGEVIFKKYSPINELSDGALQAAEVISKLGGAPAVIFDKDHVVAVSGVPKNEYSQRRLSQALEDMLESRRGYEYRSGSEEFHPVEGVNTHALAVAPIISGGDITGAVAFLGGKDNSHVTDDQAMLCKAAAMFLGKQIEQ</sequence>
<dbReference type="InterPro" id="IPR011109">
    <property type="entry name" value="DNA_bind_recombinase_dom"/>
</dbReference>
<dbReference type="RefSeq" id="WP_074829624.1">
    <property type="nucleotide sequence ID" value="NZ_FOAT01000002.1"/>
</dbReference>